<dbReference type="PIRSF" id="PIRSF002590">
    <property type="entry name" value="HSP9/HSP12_fun"/>
    <property type="match status" value="1"/>
</dbReference>
<evidence type="ECO:0000313" key="2">
    <source>
        <dbReference type="EMBL" id="CAK7909286.1"/>
    </source>
</evidence>
<sequence length="120" mass="12497">MSDFGRKNVSDKIAEKVTPESEKTTLDQAKEAVTGGVDKVAASGTPDNQKSFTQTVADGVQTGHDDAKTAVNKNEQTLAETASEYVEAAKEQVVNAATYVSEVVTGATEGAKTASTDAKK</sequence>
<proteinExistence type="predicted"/>
<reference evidence="2 3" key="1">
    <citation type="submission" date="2024-01" db="EMBL/GenBank/DDBJ databases">
        <authorList>
            <consortium name="Genoscope - CEA"/>
            <person name="William W."/>
        </authorList>
    </citation>
    <scope>NUCLEOTIDE SEQUENCE [LARGE SCALE GENOMIC DNA]</scope>
    <source>
        <strain evidence="2 3">29B2s-10</strain>
    </source>
</reference>
<dbReference type="Gene3D" id="6.10.280.100">
    <property type="match status" value="1"/>
</dbReference>
<dbReference type="EMBL" id="OZ004257">
    <property type="protein sequence ID" value="CAK7909286.1"/>
    <property type="molecule type" value="Genomic_DNA"/>
</dbReference>
<evidence type="ECO:0000313" key="3">
    <source>
        <dbReference type="Proteomes" id="UP001497600"/>
    </source>
</evidence>
<keyword evidence="2" id="KW-0346">Stress response</keyword>
<evidence type="ECO:0000256" key="1">
    <source>
        <dbReference type="SAM" id="MobiDB-lite"/>
    </source>
</evidence>
<feature type="region of interest" description="Disordered" evidence="1">
    <location>
        <begin position="1"/>
        <end position="31"/>
    </location>
</feature>
<organism evidence="2 3">
    <name type="scientific">[Candida] anglica</name>
    <dbReference type="NCBI Taxonomy" id="148631"/>
    <lineage>
        <taxon>Eukaryota</taxon>
        <taxon>Fungi</taxon>
        <taxon>Dikarya</taxon>
        <taxon>Ascomycota</taxon>
        <taxon>Saccharomycotina</taxon>
        <taxon>Pichiomycetes</taxon>
        <taxon>Debaryomycetaceae</taxon>
        <taxon>Kurtzmaniella</taxon>
    </lineage>
</organism>
<feature type="compositionally biased region" description="Basic and acidic residues" evidence="1">
    <location>
        <begin position="1"/>
        <end position="30"/>
    </location>
</feature>
<keyword evidence="3" id="KW-1185">Reference proteome</keyword>
<dbReference type="Pfam" id="PF04119">
    <property type="entry name" value="HSP9_HSP12"/>
    <property type="match status" value="1"/>
</dbReference>
<accession>A0ABP0EF94</accession>
<dbReference type="Proteomes" id="UP001497600">
    <property type="component" value="Chromosome E"/>
</dbReference>
<name>A0ABP0EF94_9ASCO</name>
<gene>
    <name evidence="2" type="primary">HSP12</name>
    <name evidence="2" type="ORF">CAAN4_E14114</name>
</gene>
<protein>
    <submittedName>
        <fullName evidence="2">12 kDa heat shock protein</fullName>
    </submittedName>
</protein>
<dbReference type="InterPro" id="IPR007250">
    <property type="entry name" value="HSP9_HSP12"/>
</dbReference>